<reference evidence="1 2" key="1">
    <citation type="submission" date="2018-03" db="EMBL/GenBank/DDBJ databases">
        <title>Mesoflavibacter sp. HG37 and Mesoflavibacter sp. HG96 sp.nov., two marine bacteria isolated from seawater of Western Pacific Ocean.</title>
        <authorList>
            <person name="Cheng H."/>
            <person name="Wu Y.-H."/>
            <person name="Guo L.-L."/>
            <person name="Xu X.-W."/>
        </authorList>
    </citation>
    <scope>NUCLEOTIDE SEQUENCE [LARGE SCALE GENOMIC DNA]</scope>
    <source>
        <strain evidence="1 2">KCTC 32269</strain>
    </source>
</reference>
<dbReference type="InterPro" id="IPR029069">
    <property type="entry name" value="HotDog_dom_sf"/>
</dbReference>
<dbReference type="SUPFAM" id="SSF54637">
    <property type="entry name" value="Thioesterase/thiol ester dehydrase-isomerase"/>
    <property type="match status" value="1"/>
</dbReference>
<dbReference type="Gene3D" id="3.10.129.10">
    <property type="entry name" value="Hotdog Thioesterase"/>
    <property type="match status" value="1"/>
</dbReference>
<protein>
    <submittedName>
        <fullName evidence="1">Thioesterase</fullName>
    </submittedName>
</protein>
<dbReference type="Pfam" id="PF14539">
    <property type="entry name" value="DUF4442"/>
    <property type="match status" value="1"/>
</dbReference>
<sequence length="153" mass="16915">MKLTPSKLNTFTLYKLPAAFICGVRTKILNDEQCITTVKHKWINQNPFNSMFWAVQGMAAEFSTGALMMSKIQSSGKKISMLVTSNNATFTKKATGLITFTCNDGLLVDDAIKKSIETGEGQTIWMKAEGKNKDGVVVSTFNFEWSLKVKSSI</sequence>
<dbReference type="EMBL" id="PXOQ01000015">
    <property type="protein sequence ID" value="PSG86425.1"/>
    <property type="molecule type" value="Genomic_DNA"/>
</dbReference>
<proteinExistence type="predicted"/>
<dbReference type="AlphaFoldDB" id="A0A2T1N581"/>
<evidence type="ECO:0000313" key="1">
    <source>
        <dbReference type="EMBL" id="PSG86425.1"/>
    </source>
</evidence>
<comment type="caution">
    <text evidence="1">The sequence shown here is derived from an EMBL/GenBank/DDBJ whole genome shotgun (WGS) entry which is preliminary data.</text>
</comment>
<evidence type="ECO:0000313" key="2">
    <source>
        <dbReference type="Proteomes" id="UP000238426"/>
    </source>
</evidence>
<dbReference type="OrthoDB" id="9153186at2"/>
<dbReference type="Proteomes" id="UP000238426">
    <property type="component" value="Unassembled WGS sequence"/>
</dbReference>
<accession>A0A2T1N581</accession>
<organism evidence="1 2">
    <name type="scientific">Aurantibacter aestuarii</name>
    <dbReference type="NCBI Taxonomy" id="1266046"/>
    <lineage>
        <taxon>Bacteria</taxon>
        <taxon>Pseudomonadati</taxon>
        <taxon>Bacteroidota</taxon>
        <taxon>Flavobacteriia</taxon>
        <taxon>Flavobacteriales</taxon>
        <taxon>Flavobacteriaceae</taxon>
        <taxon>Aurantibacter</taxon>
    </lineage>
</organism>
<dbReference type="RefSeq" id="WP_106464164.1">
    <property type="nucleotide sequence ID" value="NZ_PXOQ01000015.1"/>
</dbReference>
<gene>
    <name evidence="1" type="ORF">C7H52_12100</name>
</gene>
<keyword evidence="2" id="KW-1185">Reference proteome</keyword>
<name>A0A2T1N581_9FLAO</name>
<dbReference type="InterPro" id="IPR027961">
    <property type="entry name" value="DUF4442"/>
</dbReference>